<dbReference type="Gene3D" id="3.40.50.1820">
    <property type="entry name" value="alpha/beta hydrolase"/>
    <property type="match status" value="1"/>
</dbReference>
<dbReference type="GO" id="GO:0070008">
    <property type="term" value="F:serine-type exopeptidase activity"/>
    <property type="evidence" value="ECO:0007669"/>
    <property type="project" value="InterPro"/>
</dbReference>
<gene>
    <name evidence="8" type="primary">LOC117575938</name>
</gene>
<dbReference type="GeneID" id="117575938"/>
<dbReference type="InterPro" id="IPR029058">
    <property type="entry name" value="AB_hydrolase_fold"/>
</dbReference>
<evidence type="ECO:0000313" key="7">
    <source>
        <dbReference type="Proteomes" id="UP000515160"/>
    </source>
</evidence>
<comment type="similarity">
    <text evidence="1">Belongs to the peptidase S28 family.</text>
</comment>
<proteinExistence type="inferred from homology"/>
<keyword evidence="4" id="KW-0378">Hydrolase</keyword>
<feature type="chain" id="PRO_5039153006" evidence="6">
    <location>
        <begin position="21"/>
        <end position="482"/>
    </location>
</feature>
<keyword evidence="2" id="KW-0645">Protease</keyword>
<dbReference type="GO" id="GO:0008239">
    <property type="term" value="F:dipeptidyl-peptidase activity"/>
    <property type="evidence" value="ECO:0007669"/>
    <property type="project" value="TreeGrafter"/>
</dbReference>
<evidence type="ECO:0000256" key="3">
    <source>
        <dbReference type="ARBA" id="ARBA00022729"/>
    </source>
</evidence>
<evidence type="ECO:0000256" key="4">
    <source>
        <dbReference type="ARBA" id="ARBA00022801"/>
    </source>
</evidence>
<evidence type="ECO:0000256" key="6">
    <source>
        <dbReference type="SAM" id="SignalP"/>
    </source>
</evidence>
<keyword evidence="3 6" id="KW-0732">Signal</keyword>
<dbReference type="AlphaFoldDB" id="A0A6P8XYA6"/>
<dbReference type="Pfam" id="PF05577">
    <property type="entry name" value="Peptidase_S28"/>
    <property type="match status" value="1"/>
</dbReference>
<organism evidence="7 8">
    <name type="scientific">Drosophila albomicans</name>
    <name type="common">Fruit fly</name>
    <dbReference type="NCBI Taxonomy" id="7291"/>
    <lineage>
        <taxon>Eukaryota</taxon>
        <taxon>Metazoa</taxon>
        <taxon>Ecdysozoa</taxon>
        <taxon>Arthropoda</taxon>
        <taxon>Hexapoda</taxon>
        <taxon>Insecta</taxon>
        <taxon>Pterygota</taxon>
        <taxon>Neoptera</taxon>
        <taxon>Endopterygota</taxon>
        <taxon>Diptera</taxon>
        <taxon>Brachycera</taxon>
        <taxon>Muscomorpha</taxon>
        <taxon>Ephydroidea</taxon>
        <taxon>Drosophilidae</taxon>
        <taxon>Drosophila</taxon>
    </lineage>
</organism>
<dbReference type="PANTHER" id="PTHR11010">
    <property type="entry name" value="PROTEASE S28 PRO-X CARBOXYPEPTIDASE-RELATED"/>
    <property type="match status" value="1"/>
</dbReference>
<keyword evidence="7" id="KW-1185">Reference proteome</keyword>
<dbReference type="Gene3D" id="1.20.120.980">
    <property type="entry name" value="Serine carboxypeptidase S28, SKS domain"/>
    <property type="match status" value="1"/>
</dbReference>
<dbReference type="GO" id="GO:0006508">
    <property type="term" value="P:proteolysis"/>
    <property type="evidence" value="ECO:0007669"/>
    <property type="project" value="UniProtKB-KW"/>
</dbReference>
<dbReference type="PANTHER" id="PTHR11010:SF5">
    <property type="entry name" value="RE36938P-RELATED"/>
    <property type="match status" value="1"/>
</dbReference>
<evidence type="ECO:0000313" key="8">
    <source>
        <dbReference type="RefSeq" id="XP_034116290.2"/>
    </source>
</evidence>
<name>A0A6P8XYA6_DROAB</name>
<evidence type="ECO:0000256" key="2">
    <source>
        <dbReference type="ARBA" id="ARBA00022670"/>
    </source>
</evidence>
<dbReference type="InterPro" id="IPR042269">
    <property type="entry name" value="Ser_carbopepase_S28_SKS"/>
</dbReference>
<evidence type="ECO:0000256" key="1">
    <source>
        <dbReference type="ARBA" id="ARBA00011079"/>
    </source>
</evidence>
<evidence type="ECO:0000256" key="5">
    <source>
        <dbReference type="ARBA" id="ARBA00023180"/>
    </source>
</evidence>
<accession>A0A6P8XYA6</accession>
<dbReference type="OrthoDB" id="1735038at2759"/>
<dbReference type="InterPro" id="IPR008758">
    <property type="entry name" value="Peptidase_S28"/>
</dbReference>
<dbReference type="RefSeq" id="XP_034116290.2">
    <property type="nucleotide sequence ID" value="XM_034260399.2"/>
</dbReference>
<dbReference type="Proteomes" id="UP000515160">
    <property type="component" value="Chromosome 2R"/>
</dbReference>
<dbReference type="SUPFAM" id="SSF53474">
    <property type="entry name" value="alpha/beta-Hydrolases"/>
    <property type="match status" value="1"/>
</dbReference>
<protein>
    <submittedName>
        <fullName evidence="8">Thymus-specific serine protease-like</fullName>
    </submittedName>
</protein>
<feature type="signal peptide" evidence="6">
    <location>
        <begin position="1"/>
        <end position="20"/>
    </location>
</feature>
<sequence length="482" mass="54878">MKFSLVILQLVLVLAPFASSVSLREPEIPAFIKTLKEMHQGPPRHPTTRKSHVKTRWITQKLDNFDETNNKTWQNRILINERHFVEGSPIFIYLGGEWVIEPADIGSVHLADIAKAHKGTILTTEHRFYGESIPIKPLSTENLSRYQNVKQALADVVNVIKVLKEEDKYKDSKVVVQGCSYSATMATWLKKLYPDVIVGSWASSAPLEAKVNFREYMKVVGEAYRELGGDHCYNIIDNATSYYENLFYNGKGAQAKKELNLCSDFDEDDERDQWQYFSTVANTFGNLAQYQNPQNKDLSNYCSNLRNFSDNDYEALSKFVQWRLENPKCVNTKYQDSVDYYLWSKDDYDGEDLAWMFQTCNEFGWFQSSGSRNQPFGTNFPVTLYTDICEDVFGSNYSEANIRKLIRETNYEFGGIENVEGVYFTQGGLDPWARVGAGLAQAATIYPQASHCSDLGSIGASDSAALRASKERIAELIREWLA</sequence>
<reference evidence="8" key="1">
    <citation type="submission" date="2025-08" db="UniProtKB">
        <authorList>
            <consortium name="RefSeq"/>
        </authorList>
    </citation>
    <scope>IDENTIFICATION</scope>
    <source>
        <strain evidence="8">15112-1751.03</strain>
        <tissue evidence="8">Whole Adult</tissue>
    </source>
</reference>
<keyword evidence="5" id="KW-0325">Glycoprotein</keyword>